<keyword evidence="1" id="KW-1133">Transmembrane helix</keyword>
<keyword evidence="5" id="KW-1185">Reference proteome</keyword>
<sequence length="146" mass="17150">MTYIARTQRVHLGLLLAIIVLPPIITYNFSIGLIFYFQFLLFIFILVAIFIQFKFRIDTNRLSYQILFLTMPIYKKVVYPKQIVQMKFKRVGWATKGVIIQVNKGLNIRIFGFAPDKVLIDLMKFANENDISTCKTKEYLVLEKTE</sequence>
<reference evidence="3 4" key="1">
    <citation type="submission" date="2017-09" db="EMBL/GenBank/DDBJ databases">
        <title>Large-scale bioinformatics analysis of Bacillus genomes uncovers conserved roles of natural products in bacterial physiology.</title>
        <authorList>
            <consortium name="Agbiome Team Llc"/>
            <person name="Bleich R.M."/>
            <person name="Kirk G.J."/>
            <person name="Santa Maria K.C."/>
            <person name="Allen S.E."/>
            <person name="Farag S."/>
            <person name="Shank E.A."/>
            <person name="Bowers A."/>
        </authorList>
    </citation>
    <scope>NUCLEOTIDE SEQUENCE [LARGE SCALE GENOMIC DNA]</scope>
    <source>
        <strain evidence="3 4">AFS003229</strain>
    </source>
</reference>
<evidence type="ECO:0000313" key="2">
    <source>
        <dbReference type="EMBL" id="AXN40263.1"/>
    </source>
</evidence>
<evidence type="ECO:0000313" key="5">
    <source>
        <dbReference type="Proteomes" id="UP000260457"/>
    </source>
</evidence>
<dbReference type="RefSeq" id="WP_098178026.1">
    <property type="nucleotide sequence ID" value="NZ_CP030926.1"/>
</dbReference>
<organism evidence="3 4">
    <name type="scientific">Peribacillus butanolivorans</name>
    <dbReference type="NCBI Taxonomy" id="421767"/>
    <lineage>
        <taxon>Bacteria</taxon>
        <taxon>Bacillati</taxon>
        <taxon>Bacillota</taxon>
        <taxon>Bacilli</taxon>
        <taxon>Bacillales</taxon>
        <taxon>Bacillaceae</taxon>
        <taxon>Peribacillus</taxon>
    </lineage>
</organism>
<keyword evidence="1" id="KW-0812">Transmembrane</keyword>
<dbReference type="AlphaFoldDB" id="A0AAX0RUT9"/>
<dbReference type="Proteomes" id="UP000260457">
    <property type="component" value="Chromosome"/>
</dbReference>
<feature type="transmembrane region" description="Helical" evidence="1">
    <location>
        <begin position="35"/>
        <end position="53"/>
    </location>
</feature>
<reference evidence="2 5" key="2">
    <citation type="submission" date="2018-07" db="EMBL/GenBank/DDBJ databases">
        <title>The molecular basis for the intramolecular migration of carboxyl group in the catabolism of para-hydroxybenzoate via gentisate.</title>
        <authorList>
            <person name="Zhao H."/>
            <person name="Xu Y."/>
            <person name="Lin S."/>
            <person name="Spain J.C."/>
            <person name="Zhou N.-Y."/>
        </authorList>
    </citation>
    <scope>NUCLEOTIDE SEQUENCE [LARGE SCALE GENOMIC DNA]</scope>
    <source>
        <strain evidence="2 5">PHB-7a</strain>
    </source>
</reference>
<keyword evidence="1" id="KW-0472">Membrane</keyword>
<evidence type="ECO:0000313" key="4">
    <source>
        <dbReference type="Proteomes" id="UP000220106"/>
    </source>
</evidence>
<dbReference type="EMBL" id="CP030926">
    <property type="protein sequence ID" value="AXN40263.1"/>
    <property type="molecule type" value="Genomic_DNA"/>
</dbReference>
<name>A0AAX0RUT9_9BACI</name>
<evidence type="ECO:0000256" key="1">
    <source>
        <dbReference type="SAM" id="Phobius"/>
    </source>
</evidence>
<dbReference type="Proteomes" id="UP000220106">
    <property type="component" value="Unassembled WGS sequence"/>
</dbReference>
<dbReference type="EMBL" id="NUEQ01000120">
    <property type="protein sequence ID" value="PEJ24937.1"/>
    <property type="molecule type" value="Genomic_DNA"/>
</dbReference>
<proteinExistence type="predicted"/>
<dbReference type="GeneID" id="95400318"/>
<protein>
    <recommendedName>
        <fullName evidence="6">PH domain-containing protein</fullName>
    </recommendedName>
</protein>
<feature type="transmembrane region" description="Helical" evidence="1">
    <location>
        <begin position="12"/>
        <end position="29"/>
    </location>
</feature>
<evidence type="ECO:0008006" key="6">
    <source>
        <dbReference type="Google" id="ProtNLM"/>
    </source>
</evidence>
<evidence type="ECO:0000313" key="3">
    <source>
        <dbReference type="EMBL" id="PEJ24937.1"/>
    </source>
</evidence>
<dbReference type="KEGG" id="pbut:DTO10_19060"/>
<accession>A0AAX0RUT9</accession>
<gene>
    <name evidence="3" type="ORF">CN689_26610</name>
    <name evidence="2" type="ORF">DTO10_19060</name>
</gene>